<proteinExistence type="predicted"/>
<keyword evidence="4" id="KW-1185">Reference proteome</keyword>
<evidence type="ECO:0000313" key="3">
    <source>
        <dbReference type="EMBL" id="QRF53503.1"/>
    </source>
</evidence>
<reference evidence="3 4" key="1">
    <citation type="submission" date="2018-09" db="EMBL/GenBank/DDBJ databases">
        <title>Rhizobium sp. MAE2-X.</title>
        <authorList>
            <person name="Lee Y."/>
            <person name="Jeon C.O."/>
        </authorList>
    </citation>
    <scope>NUCLEOTIDE SEQUENCE [LARGE SCALE GENOMIC DNA]</scope>
    <source>
        <strain evidence="3 4">MAE2-X</strain>
    </source>
</reference>
<dbReference type="InterPro" id="IPR010090">
    <property type="entry name" value="Phage_tape_meas"/>
</dbReference>
<feature type="compositionally biased region" description="Polar residues" evidence="1">
    <location>
        <begin position="646"/>
        <end position="663"/>
    </location>
</feature>
<protein>
    <submittedName>
        <fullName evidence="3">Phage tail tape measure protein</fullName>
    </submittedName>
</protein>
<dbReference type="Proteomes" id="UP000596351">
    <property type="component" value="Chromosome"/>
</dbReference>
<evidence type="ECO:0000256" key="1">
    <source>
        <dbReference type="SAM" id="MobiDB-lite"/>
    </source>
</evidence>
<dbReference type="EMBL" id="CP032405">
    <property type="protein sequence ID" value="QRF53503.1"/>
    <property type="molecule type" value="Genomic_DNA"/>
</dbReference>
<feature type="region of interest" description="Disordered" evidence="1">
    <location>
        <begin position="635"/>
        <end position="675"/>
    </location>
</feature>
<dbReference type="Pfam" id="PF10145">
    <property type="entry name" value="PhageMin_Tail"/>
    <property type="match status" value="1"/>
</dbReference>
<dbReference type="NCBIfam" id="TIGR01760">
    <property type="entry name" value="tape_meas_TP901"/>
    <property type="match status" value="1"/>
</dbReference>
<organism evidence="3 4">
    <name type="scientific">Rhizobium rosettiformans</name>
    <dbReference type="NCBI Taxonomy" id="1368430"/>
    <lineage>
        <taxon>Bacteria</taxon>
        <taxon>Pseudomonadati</taxon>
        <taxon>Pseudomonadota</taxon>
        <taxon>Alphaproteobacteria</taxon>
        <taxon>Hyphomicrobiales</taxon>
        <taxon>Rhizobiaceae</taxon>
        <taxon>Rhizobium/Agrobacterium group</taxon>
        <taxon>Rhizobium</taxon>
    </lineage>
</organism>
<evidence type="ECO:0000259" key="2">
    <source>
        <dbReference type="Pfam" id="PF10145"/>
    </source>
</evidence>
<evidence type="ECO:0000313" key="4">
    <source>
        <dbReference type="Proteomes" id="UP000596351"/>
    </source>
</evidence>
<feature type="domain" description="Phage tail tape measure protein" evidence="2">
    <location>
        <begin position="244"/>
        <end position="425"/>
    </location>
</feature>
<accession>A0ABX7EZ42</accession>
<sequence>MGSRPMTNIDVALRLRLDYQKRGADEAERDLKDIKQAADQIGRSRGGDQLNQDIRAIGRSADDAKQKISAIGTSFNGVAGEAKEAASAVGRIKTEADQARQAVASIDNGAFAGLKSDAASAKAAIAEIGQAADVAQNKIRQIRPGYSTMTTGGGRLIADGHWRPAGGMMSSAEGALDQFGVPLALGAGGAYLAGAVPAGAAVAAGAAVRAAGNDEFRLDQIQNIGGFTDEEKRRYDQMLGAIGPKYGVGKTGAMDAFGSLLAGGLTHGDAAAMTEGVLKFAKASDSGVGDAASMATALRNNMKIDPKDLSGVYDSIIVGGNAGMFEVGDMARNFPSMLAAMAVQGSTGGKGVSLAASMAQTIRERSGSSDQTKTSFEAMLRDMLAPEVTERAKKDYGLDAFAVQEAAAKEGQDPVLALIKAYRKAVGGDQRKMRDLFRNDESFKGLSAIFDDLEAVEALMAKMDEASGTVDGQYQNATDNLNSQGSRLSSNVGQNIKDVAAPLLPFLTGAARAMSEAMEQAREQQQNNPVSMMPNGGMLQEGLRLWLEHTSSGRKEPSAVDRLLWGSAADPEFNSKEHFGISLKPSAQTSMEGYREGLAEEGAKAEQEAQSIADRIKALLGFTVSPVIAPTYVPPTGAPASPAPGKQSSLSPGNINQTITSPNAKHAGRHAAREIQRAQARTLYDTGRRLA</sequence>
<gene>
    <name evidence="3" type="ORF">D4A92_19655</name>
</gene>
<name>A0ABX7EZ42_9HYPH</name>